<evidence type="ECO:0000256" key="2">
    <source>
        <dbReference type="ARBA" id="ARBA00010694"/>
    </source>
</evidence>
<evidence type="ECO:0000313" key="11">
    <source>
        <dbReference type="EMBL" id="KAK6632713.1"/>
    </source>
</evidence>
<feature type="transmembrane region" description="Helical" evidence="10">
    <location>
        <begin position="227"/>
        <end position="247"/>
    </location>
</feature>
<feature type="transmembrane region" description="Helical" evidence="10">
    <location>
        <begin position="321"/>
        <end position="338"/>
    </location>
</feature>
<dbReference type="Proteomes" id="UP001372834">
    <property type="component" value="Unassembled WGS sequence"/>
</dbReference>
<protein>
    <recommendedName>
        <fullName evidence="7">Adenosine 3'-phospho 5'-phosphosulfate transporter 2</fullName>
    </recommendedName>
    <alternativeName>
        <fullName evidence="8">PAPS transporter 2</fullName>
    </alternativeName>
    <alternativeName>
        <fullName evidence="9">Solute carrier family 35 member B3 homolog</fullName>
    </alternativeName>
</protein>
<evidence type="ECO:0000256" key="5">
    <source>
        <dbReference type="ARBA" id="ARBA00022989"/>
    </source>
</evidence>
<feature type="transmembrane region" description="Helical" evidence="10">
    <location>
        <begin position="115"/>
        <end position="137"/>
    </location>
</feature>
<evidence type="ECO:0000256" key="4">
    <source>
        <dbReference type="ARBA" id="ARBA00022692"/>
    </source>
</evidence>
<gene>
    <name evidence="11" type="primary">PAPST2</name>
    <name evidence="11" type="ORF">RUM43_013483</name>
</gene>
<dbReference type="AlphaFoldDB" id="A0AAN8S9N2"/>
<feature type="transmembrane region" description="Helical" evidence="10">
    <location>
        <begin position="81"/>
        <end position="103"/>
    </location>
</feature>
<comment type="subcellular location">
    <subcellularLocation>
        <location evidence="1">Golgi apparatus membrane</location>
        <topology evidence="1">Multi-pass membrane protein</topology>
    </subcellularLocation>
</comment>
<evidence type="ECO:0000256" key="7">
    <source>
        <dbReference type="ARBA" id="ARBA00039669"/>
    </source>
</evidence>
<keyword evidence="5 10" id="KW-1133">Transmembrane helix</keyword>
<evidence type="ECO:0000313" key="12">
    <source>
        <dbReference type="Proteomes" id="UP001372834"/>
    </source>
</evidence>
<dbReference type="PANTHER" id="PTHR10778:SF8">
    <property type="entry name" value="ADENOSINE 3'-PHOSPHO 5'-PHOSPHOSULFATE TRANSPORTER 2"/>
    <property type="match status" value="1"/>
</dbReference>
<evidence type="ECO:0000256" key="1">
    <source>
        <dbReference type="ARBA" id="ARBA00004653"/>
    </source>
</evidence>
<keyword evidence="4 10" id="KW-0812">Transmembrane</keyword>
<comment type="similarity">
    <text evidence="2">Belongs to the nucleotide-sugar transporter family. SLC35B subfamily.</text>
</comment>
<evidence type="ECO:0000256" key="9">
    <source>
        <dbReference type="ARBA" id="ARBA00042729"/>
    </source>
</evidence>
<sequence>MEKSLLPKHFAKTANGHRTYIQIEEDDVKSSQVKLTLLWFDLSGLSKTTQFLICCVGLFAFYLIYGYLLELMFTLDGLKPYGWYVTLMQFAYYSIFAWTENFLTGGEKRKIPIKTYLLLAALTLGTVGFSNTSLQYLNYPTQVIFKCCKLIPVMLGGILIQKKIFGLLDFLAAISMCIGLAWFTLADSFVSPNFNALGVVMISFALLCDAAIGNVQEKMMNAYNVTSTEVVLYSYSLGFIYLFVLLMLSREFFSGFYFCLHNPIQTYGYGLIFSISGYLGVQIVLTLVKSSGAFAAATVTTCRKAVSIVLSFVFFSKPFTINYFWSGLLVLLGIYLNINAKNNRNITAKELLSRWLYKLDFLGIFKRWKKKRSTHELTV</sequence>
<feature type="transmembrane region" description="Helical" evidence="10">
    <location>
        <begin position="267"/>
        <end position="287"/>
    </location>
</feature>
<dbReference type="PANTHER" id="PTHR10778">
    <property type="entry name" value="SOLUTE CARRIER FAMILY 35 MEMBER B"/>
    <property type="match status" value="1"/>
</dbReference>
<dbReference type="GO" id="GO:0005789">
    <property type="term" value="C:endoplasmic reticulum membrane"/>
    <property type="evidence" value="ECO:0007669"/>
    <property type="project" value="TreeGrafter"/>
</dbReference>
<feature type="transmembrane region" description="Helical" evidence="10">
    <location>
        <begin position="197"/>
        <end position="215"/>
    </location>
</feature>
<keyword evidence="3" id="KW-0813">Transport</keyword>
<name>A0AAN8S9N2_POLSC</name>
<evidence type="ECO:0000256" key="3">
    <source>
        <dbReference type="ARBA" id="ARBA00022448"/>
    </source>
</evidence>
<evidence type="ECO:0000256" key="10">
    <source>
        <dbReference type="SAM" id="Phobius"/>
    </source>
</evidence>
<dbReference type="EMBL" id="JAWJWE010000007">
    <property type="protein sequence ID" value="KAK6632713.1"/>
    <property type="molecule type" value="Genomic_DNA"/>
</dbReference>
<comment type="caution">
    <text evidence="11">The sequence shown here is derived from an EMBL/GenBank/DDBJ whole genome shotgun (WGS) entry which is preliminary data.</text>
</comment>
<organism evidence="11 12">
    <name type="scientific">Polyplax serrata</name>
    <name type="common">Common mouse louse</name>
    <dbReference type="NCBI Taxonomy" id="468196"/>
    <lineage>
        <taxon>Eukaryota</taxon>
        <taxon>Metazoa</taxon>
        <taxon>Ecdysozoa</taxon>
        <taxon>Arthropoda</taxon>
        <taxon>Hexapoda</taxon>
        <taxon>Insecta</taxon>
        <taxon>Pterygota</taxon>
        <taxon>Neoptera</taxon>
        <taxon>Paraneoptera</taxon>
        <taxon>Psocodea</taxon>
        <taxon>Troctomorpha</taxon>
        <taxon>Phthiraptera</taxon>
        <taxon>Anoplura</taxon>
        <taxon>Polyplacidae</taxon>
        <taxon>Polyplax</taxon>
    </lineage>
</organism>
<dbReference type="GO" id="GO:0000139">
    <property type="term" value="C:Golgi membrane"/>
    <property type="evidence" value="ECO:0007669"/>
    <property type="project" value="UniProtKB-SubCell"/>
</dbReference>
<feature type="transmembrane region" description="Helical" evidence="10">
    <location>
        <begin position="167"/>
        <end position="185"/>
    </location>
</feature>
<reference evidence="11 12" key="1">
    <citation type="submission" date="2023-10" db="EMBL/GenBank/DDBJ databases">
        <title>Genomes of two closely related lineages of the louse Polyplax serrata with different host specificities.</title>
        <authorList>
            <person name="Martinu J."/>
            <person name="Tarabai H."/>
            <person name="Stefka J."/>
            <person name="Hypsa V."/>
        </authorList>
    </citation>
    <scope>NUCLEOTIDE SEQUENCE [LARGE SCALE GENOMIC DNA]</scope>
    <source>
        <strain evidence="11">HR10_N</strain>
    </source>
</reference>
<proteinExistence type="inferred from homology"/>
<accession>A0AAN8S9N2</accession>
<dbReference type="InterPro" id="IPR013657">
    <property type="entry name" value="SCL35B1-4/HUT1"/>
</dbReference>
<feature type="transmembrane region" description="Helical" evidence="10">
    <location>
        <begin position="294"/>
        <end position="315"/>
    </location>
</feature>
<evidence type="ECO:0000256" key="6">
    <source>
        <dbReference type="ARBA" id="ARBA00023136"/>
    </source>
</evidence>
<dbReference type="GO" id="GO:0046964">
    <property type="term" value="F:3'-phosphoadenosine 5'-phosphosulfate transmembrane transporter activity"/>
    <property type="evidence" value="ECO:0007669"/>
    <property type="project" value="TreeGrafter"/>
</dbReference>
<dbReference type="Pfam" id="PF08449">
    <property type="entry name" value="UAA"/>
    <property type="match status" value="1"/>
</dbReference>
<keyword evidence="6 10" id="KW-0472">Membrane</keyword>
<feature type="transmembrane region" description="Helical" evidence="10">
    <location>
        <begin position="51"/>
        <end position="69"/>
    </location>
</feature>
<evidence type="ECO:0000256" key="8">
    <source>
        <dbReference type="ARBA" id="ARBA00041866"/>
    </source>
</evidence>